<dbReference type="Proteomes" id="UP000585050">
    <property type="component" value="Unassembled WGS sequence"/>
</dbReference>
<dbReference type="AlphaFoldDB" id="A0A7X8SR80"/>
<evidence type="ECO:0000313" key="1">
    <source>
        <dbReference type="EMBL" id="NLR94866.1"/>
    </source>
</evidence>
<sequence length="169" mass="18551">MSTKPADLMVNNGWFLELSLSPEISSSPATQAVLSALGLDNVLGGGKNYRFETLSGLQETMEHVETVDAGTNKKKKFVNQILDLGELSLARTEEGTAEDIELAGIVKACQKGLKLTGRLTKKHHGIPLRVIILEGFAFKSRTYPTFDVQGTDKFQMQYGAFADDHFDEN</sequence>
<dbReference type="RefSeq" id="WP_168885575.1">
    <property type="nucleotide sequence ID" value="NZ_JABAIL010000016.1"/>
</dbReference>
<keyword evidence="2" id="KW-1185">Reference proteome</keyword>
<gene>
    <name evidence="1" type="ORF">HGP29_26915</name>
</gene>
<dbReference type="EMBL" id="JABAIL010000016">
    <property type="protein sequence ID" value="NLR94866.1"/>
    <property type="molecule type" value="Genomic_DNA"/>
</dbReference>
<reference evidence="1 2" key="1">
    <citation type="submission" date="2020-04" db="EMBL/GenBank/DDBJ databases">
        <title>Flammeovirga sp. SR4, a novel species isolated from seawater.</title>
        <authorList>
            <person name="Wang X."/>
        </authorList>
    </citation>
    <scope>NUCLEOTIDE SEQUENCE [LARGE SCALE GENOMIC DNA]</scope>
    <source>
        <strain evidence="1 2">SR4</strain>
    </source>
</reference>
<organism evidence="1 2">
    <name type="scientific">Flammeovirga agarivorans</name>
    <dbReference type="NCBI Taxonomy" id="2726742"/>
    <lineage>
        <taxon>Bacteria</taxon>
        <taxon>Pseudomonadati</taxon>
        <taxon>Bacteroidota</taxon>
        <taxon>Cytophagia</taxon>
        <taxon>Cytophagales</taxon>
        <taxon>Flammeovirgaceae</taxon>
        <taxon>Flammeovirga</taxon>
    </lineage>
</organism>
<proteinExistence type="predicted"/>
<comment type="caution">
    <text evidence="1">The sequence shown here is derived from an EMBL/GenBank/DDBJ whole genome shotgun (WGS) entry which is preliminary data.</text>
</comment>
<accession>A0A7X8SR80</accession>
<protein>
    <submittedName>
        <fullName evidence="1">Uncharacterized protein</fullName>
    </submittedName>
</protein>
<evidence type="ECO:0000313" key="2">
    <source>
        <dbReference type="Proteomes" id="UP000585050"/>
    </source>
</evidence>
<name>A0A7X8SR80_9BACT</name>